<dbReference type="EMBL" id="QBLH01002167">
    <property type="protein sequence ID" value="TGZ49329.1"/>
    <property type="molecule type" value="Genomic_DNA"/>
</dbReference>
<evidence type="ECO:0000313" key="2">
    <source>
        <dbReference type="EMBL" id="TGZ49329.1"/>
    </source>
</evidence>
<reference evidence="2 3" key="1">
    <citation type="journal article" date="2019" name="Philos. Trans. R. Soc. Lond., B, Biol. Sci.">
        <title>Ant behaviour and brain gene expression of defending hosts depend on the ecological success of the intruding social parasite.</title>
        <authorList>
            <person name="Kaur R."/>
            <person name="Stoldt M."/>
            <person name="Jongepier E."/>
            <person name="Feldmeyer B."/>
            <person name="Menzel F."/>
            <person name="Bornberg-Bauer E."/>
            <person name="Foitzik S."/>
        </authorList>
    </citation>
    <scope>NUCLEOTIDE SEQUENCE [LARGE SCALE GENOMIC DNA]</scope>
    <source>
        <tissue evidence="2">Whole body</tissue>
    </source>
</reference>
<feature type="region of interest" description="Disordered" evidence="1">
    <location>
        <begin position="117"/>
        <end position="139"/>
    </location>
</feature>
<sequence>MVPLFIDFKDDFNQLFATRRSGVSFDAEKGAVGRDLSTDSQVTRLNASRRYPDVIMSAARIKALEKMHKPDVIHRREPLLKFSQRATALNAFKCSALAGCCTLVKDFASWASMTSPVVQGPREEPTNVGDGRGGVAPNHELPSAAARGWLWLLTELGGPAGQLCASPAVWYSPPRPGRSRPRRRGGVSSGTATISRRESANGEPEHEANVRPVGSRKERTSGDSLRRGVQRRRWCSKDRARSPGVGDDRAETVPRGAARVRTLYVREWNRRERD</sequence>
<feature type="region of interest" description="Disordered" evidence="1">
    <location>
        <begin position="167"/>
        <end position="256"/>
    </location>
</feature>
<feature type="compositionally biased region" description="Basic and acidic residues" evidence="1">
    <location>
        <begin position="195"/>
        <end position="226"/>
    </location>
</feature>
<proteinExistence type="predicted"/>
<dbReference type="Proteomes" id="UP000310200">
    <property type="component" value="Unassembled WGS sequence"/>
</dbReference>
<evidence type="ECO:0000256" key="1">
    <source>
        <dbReference type="SAM" id="MobiDB-lite"/>
    </source>
</evidence>
<keyword evidence="3" id="KW-1185">Reference proteome</keyword>
<evidence type="ECO:0000313" key="3">
    <source>
        <dbReference type="Proteomes" id="UP000310200"/>
    </source>
</evidence>
<feature type="compositionally biased region" description="Basic and acidic residues" evidence="1">
    <location>
        <begin position="235"/>
        <end position="252"/>
    </location>
</feature>
<organism evidence="2 3">
    <name type="scientific">Temnothorax longispinosus</name>
    <dbReference type="NCBI Taxonomy" id="300112"/>
    <lineage>
        <taxon>Eukaryota</taxon>
        <taxon>Metazoa</taxon>
        <taxon>Ecdysozoa</taxon>
        <taxon>Arthropoda</taxon>
        <taxon>Hexapoda</taxon>
        <taxon>Insecta</taxon>
        <taxon>Pterygota</taxon>
        <taxon>Neoptera</taxon>
        <taxon>Endopterygota</taxon>
        <taxon>Hymenoptera</taxon>
        <taxon>Apocrita</taxon>
        <taxon>Aculeata</taxon>
        <taxon>Formicoidea</taxon>
        <taxon>Formicidae</taxon>
        <taxon>Myrmicinae</taxon>
        <taxon>Temnothorax</taxon>
    </lineage>
</organism>
<name>A0A4S2KMW3_9HYME</name>
<protein>
    <submittedName>
        <fullName evidence="2">Uncharacterized protein</fullName>
    </submittedName>
</protein>
<dbReference type="AlphaFoldDB" id="A0A4S2KMW3"/>
<accession>A0A4S2KMW3</accession>
<comment type="caution">
    <text evidence="2">The sequence shown here is derived from an EMBL/GenBank/DDBJ whole genome shotgun (WGS) entry which is preliminary data.</text>
</comment>
<gene>
    <name evidence="2" type="ORF">DBV15_03082</name>
</gene>